<dbReference type="InterPro" id="IPR019180">
    <property type="entry name" value="Oxidoreductase-like_N"/>
</dbReference>
<feature type="domain" description="Oxidoreductase-like" evidence="2">
    <location>
        <begin position="10"/>
        <end position="48"/>
    </location>
</feature>
<dbReference type="PANTHER" id="PTHR21193:SF3">
    <property type="entry name" value="OXIDOREDUCTASE-LIKE DOMAIN-CONTAINING PROTEIN 1"/>
    <property type="match status" value="1"/>
</dbReference>
<evidence type="ECO:0000313" key="3">
    <source>
        <dbReference type="EMBL" id="NYZ61441.1"/>
    </source>
</evidence>
<organism evidence="3 4">
    <name type="scientific">Luteimonas deserti</name>
    <dbReference type="NCBI Taxonomy" id="2752306"/>
    <lineage>
        <taxon>Bacteria</taxon>
        <taxon>Pseudomonadati</taxon>
        <taxon>Pseudomonadota</taxon>
        <taxon>Gammaproteobacteria</taxon>
        <taxon>Lysobacterales</taxon>
        <taxon>Lysobacteraceae</taxon>
        <taxon>Luteimonas</taxon>
    </lineage>
</organism>
<dbReference type="RefSeq" id="WP_180543205.1">
    <property type="nucleotide sequence ID" value="NZ_JACCJZ010000004.1"/>
</dbReference>
<accession>A0A7Z0QP82</accession>
<reference evidence="3 4" key="1">
    <citation type="submission" date="2020-07" db="EMBL/GenBank/DDBJ databases">
        <title>isolation of Luteimonas sp. SJ-16.</title>
        <authorList>
            <person name="Huang X.-X."/>
            <person name="Xu L."/>
            <person name="Sun J.-Q."/>
        </authorList>
    </citation>
    <scope>NUCLEOTIDE SEQUENCE [LARGE SCALE GENOMIC DNA]</scope>
    <source>
        <strain evidence="3 4">SJ-16</strain>
    </source>
</reference>
<evidence type="ECO:0000256" key="1">
    <source>
        <dbReference type="SAM" id="MobiDB-lite"/>
    </source>
</evidence>
<name>A0A7Z0QP82_9GAMM</name>
<dbReference type="InterPro" id="IPR039251">
    <property type="entry name" value="OXLD1"/>
</dbReference>
<keyword evidence="4" id="KW-1185">Reference proteome</keyword>
<dbReference type="Pfam" id="PF09791">
    <property type="entry name" value="Oxidored-like"/>
    <property type="match status" value="1"/>
</dbReference>
<gene>
    <name evidence="3" type="ORF">H0E82_01500</name>
</gene>
<comment type="caution">
    <text evidence="3">The sequence shown here is derived from an EMBL/GenBank/DDBJ whole genome shotgun (WGS) entry which is preliminary data.</text>
</comment>
<dbReference type="PANTHER" id="PTHR21193">
    <property type="entry name" value="OXIDOREDUCTASE-LIKE DOMAIN-CONTAINING PROTEIN 1"/>
    <property type="match status" value="1"/>
</dbReference>
<sequence length="56" mass="6315">MTGTPVDPRPQPPEPPLPSDCCDSGCSVCVHDTYAEELQYYREQLAAWRLRHPDAD</sequence>
<feature type="region of interest" description="Disordered" evidence="1">
    <location>
        <begin position="1"/>
        <end position="20"/>
    </location>
</feature>
<dbReference type="EMBL" id="JACCJZ010000004">
    <property type="protein sequence ID" value="NYZ61441.1"/>
    <property type="molecule type" value="Genomic_DNA"/>
</dbReference>
<protein>
    <submittedName>
        <fullName evidence="3">Oxidoreductase-like protein</fullName>
    </submittedName>
</protein>
<dbReference type="AlphaFoldDB" id="A0A7Z0QP82"/>
<feature type="compositionally biased region" description="Pro residues" evidence="1">
    <location>
        <begin position="7"/>
        <end position="18"/>
    </location>
</feature>
<evidence type="ECO:0000259" key="2">
    <source>
        <dbReference type="Pfam" id="PF09791"/>
    </source>
</evidence>
<dbReference type="Proteomes" id="UP000589896">
    <property type="component" value="Unassembled WGS sequence"/>
</dbReference>
<proteinExistence type="predicted"/>
<evidence type="ECO:0000313" key="4">
    <source>
        <dbReference type="Proteomes" id="UP000589896"/>
    </source>
</evidence>